<dbReference type="GO" id="GO:0000387">
    <property type="term" value="P:spliceosomal snRNP assembly"/>
    <property type="evidence" value="ECO:0007669"/>
    <property type="project" value="InterPro"/>
</dbReference>
<feature type="compositionally biased region" description="Polar residues" evidence="1">
    <location>
        <begin position="45"/>
        <end position="61"/>
    </location>
</feature>
<feature type="region of interest" description="Disordered" evidence="1">
    <location>
        <begin position="1"/>
        <end position="130"/>
    </location>
</feature>
<keyword evidence="3" id="KW-1185">Reference proteome</keyword>
<dbReference type="Proteomes" id="UP000799537">
    <property type="component" value="Unassembled WGS sequence"/>
</dbReference>
<feature type="compositionally biased region" description="Basic and acidic residues" evidence="1">
    <location>
        <begin position="75"/>
        <end position="103"/>
    </location>
</feature>
<name>A0A6A6C7M2_ZASCE</name>
<feature type="compositionally biased region" description="Polar residues" evidence="1">
    <location>
        <begin position="104"/>
        <end position="118"/>
    </location>
</feature>
<sequence length="454" mass="51198">MSLKRRRERDRPKGGPDDSYDPNKRVLLSYASDGDEEDGEGATEQPLQQPSQSNQDLSTYQMDEYPEEEGDVEVGAERPPEMGRQKDVPKDTTTQRDAEDKNASNRQTQQSKTSNKWGNNVKRNERTNQYPQLGLVSFQWDNEDEDEDYDSTTEEAMAYLRAVRSERQDLPEILTAPTQKPNTKASSSQLADMLKEDTAHAGARVTAALRPVPKDDDQSPQKVYTRHITERFLDQRRQLHLQPTAKALADLDDSYPISFPQGNNKACAEWHRLLSSKVPRLAQLQSLEQETVFDLLELLRTRILAPERKIEKHVSNWIWSLLARLDDVGNMTNDQVYPLRELGKRAVFLQYSITSPEVAAQLEALGQSGSTSLSGDEILLDDVEHVDEAPKQPGPSSSIKDQDTATAAPNAMDNTLATLDMILVVVGEVYGQRDLLEFRTSWEAPDSIKHDHQA</sequence>
<feature type="compositionally biased region" description="Acidic residues" evidence="1">
    <location>
        <begin position="64"/>
        <end position="74"/>
    </location>
</feature>
<dbReference type="EMBL" id="ML993610">
    <property type="protein sequence ID" value="KAF2163094.1"/>
    <property type="molecule type" value="Genomic_DNA"/>
</dbReference>
<dbReference type="GeneID" id="54561427"/>
<evidence type="ECO:0000313" key="2">
    <source>
        <dbReference type="EMBL" id="KAF2163094.1"/>
    </source>
</evidence>
<protein>
    <submittedName>
        <fullName evidence="2">Uncharacterized protein</fullName>
    </submittedName>
</protein>
<feature type="compositionally biased region" description="Basic and acidic residues" evidence="1">
    <location>
        <begin position="9"/>
        <end position="24"/>
    </location>
</feature>
<dbReference type="RefSeq" id="XP_033663983.1">
    <property type="nucleotide sequence ID" value="XM_033808155.1"/>
</dbReference>
<dbReference type="Pfam" id="PF04938">
    <property type="entry name" value="SIP1"/>
    <property type="match status" value="1"/>
</dbReference>
<dbReference type="AlphaFoldDB" id="A0A6A6C7M2"/>
<reference evidence="2" key="1">
    <citation type="journal article" date="2020" name="Stud. Mycol.">
        <title>101 Dothideomycetes genomes: a test case for predicting lifestyles and emergence of pathogens.</title>
        <authorList>
            <person name="Haridas S."/>
            <person name="Albert R."/>
            <person name="Binder M."/>
            <person name="Bloem J."/>
            <person name="Labutti K."/>
            <person name="Salamov A."/>
            <person name="Andreopoulos B."/>
            <person name="Baker S."/>
            <person name="Barry K."/>
            <person name="Bills G."/>
            <person name="Bluhm B."/>
            <person name="Cannon C."/>
            <person name="Castanera R."/>
            <person name="Culley D."/>
            <person name="Daum C."/>
            <person name="Ezra D."/>
            <person name="Gonzalez J."/>
            <person name="Henrissat B."/>
            <person name="Kuo A."/>
            <person name="Liang C."/>
            <person name="Lipzen A."/>
            <person name="Lutzoni F."/>
            <person name="Magnuson J."/>
            <person name="Mondo S."/>
            <person name="Nolan M."/>
            <person name="Ohm R."/>
            <person name="Pangilinan J."/>
            <person name="Park H.-J."/>
            <person name="Ramirez L."/>
            <person name="Alfaro M."/>
            <person name="Sun H."/>
            <person name="Tritt A."/>
            <person name="Yoshinaga Y."/>
            <person name="Zwiers L.-H."/>
            <person name="Turgeon B."/>
            <person name="Goodwin S."/>
            <person name="Spatafora J."/>
            <person name="Crous P."/>
            <person name="Grigoriev I."/>
        </authorList>
    </citation>
    <scope>NUCLEOTIDE SEQUENCE</scope>
    <source>
        <strain evidence="2">ATCC 36951</strain>
    </source>
</reference>
<evidence type="ECO:0000256" key="1">
    <source>
        <dbReference type="SAM" id="MobiDB-lite"/>
    </source>
</evidence>
<gene>
    <name evidence="2" type="ORF">M409DRAFT_26540</name>
</gene>
<proteinExistence type="predicted"/>
<dbReference type="Gene3D" id="1.20.58.1070">
    <property type="match status" value="1"/>
</dbReference>
<dbReference type="InterPro" id="IPR035426">
    <property type="entry name" value="Gemin2/Brr1"/>
</dbReference>
<accession>A0A6A6C7M2</accession>
<organism evidence="2 3">
    <name type="scientific">Zasmidium cellare ATCC 36951</name>
    <dbReference type="NCBI Taxonomy" id="1080233"/>
    <lineage>
        <taxon>Eukaryota</taxon>
        <taxon>Fungi</taxon>
        <taxon>Dikarya</taxon>
        <taxon>Ascomycota</taxon>
        <taxon>Pezizomycotina</taxon>
        <taxon>Dothideomycetes</taxon>
        <taxon>Dothideomycetidae</taxon>
        <taxon>Mycosphaerellales</taxon>
        <taxon>Mycosphaerellaceae</taxon>
        <taxon>Zasmidium</taxon>
    </lineage>
</organism>
<dbReference type="OrthoDB" id="428895at2759"/>
<evidence type="ECO:0000313" key="3">
    <source>
        <dbReference type="Proteomes" id="UP000799537"/>
    </source>
</evidence>